<dbReference type="SUPFAM" id="SSF142433">
    <property type="entry name" value="CinA-like"/>
    <property type="match status" value="1"/>
</dbReference>
<dbReference type="Proteomes" id="UP000702954">
    <property type="component" value="Unassembled WGS sequence"/>
</dbReference>
<dbReference type="Pfam" id="PF02464">
    <property type="entry name" value="CinA"/>
    <property type="match status" value="1"/>
</dbReference>
<dbReference type="EMBL" id="BHEO01000008">
    <property type="protein sequence ID" value="GBU06629.1"/>
    <property type="molecule type" value="Genomic_DNA"/>
</dbReference>
<feature type="domain" description="CinA C-terminal" evidence="1">
    <location>
        <begin position="2"/>
        <end position="153"/>
    </location>
</feature>
<dbReference type="InterPro" id="IPR036653">
    <property type="entry name" value="CinA-like_C"/>
</dbReference>
<name>A0A4R3JHU2_9FIRM</name>
<protein>
    <submittedName>
        <fullName evidence="3">Nicotinamide-nucleotide amidase</fullName>
    </submittedName>
</protein>
<dbReference type="AlphaFoldDB" id="A0A4R3JHU2"/>
<evidence type="ECO:0000313" key="2">
    <source>
        <dbReference type="EMBL" id="GBU06629.1"/>
    </source>
</evidence>
<evidence type="ECO:0000313" key="5">
    <source>
        <dbReference type="Proteomes" id="UP000702954"/>
    </source>
</evidence>
<comment type="caution">
    <text evidence="3">The sequence shown here is derived from an EMBL/GenBank/DDBJ whole genome shotgun (WGS) entry which is preliminary data.</text>
</comment>
<dbReference type="Proteomes" id="UP000294613">
    <property type="component" value="Unassembled WGS sequence"/>
</dbReference>
<proteinExistence type="predicted"/>
<reference evidence="3 4" key="2">
    <citation type="submission" date="2019-03" db="EMBL/GenBank/DDBJ databases">
        <title>Genomic Encyclopedia of Type Strains, Phase IV (KMG-IV): sequencing the most valuable type-strain genomes for metagenomic binning, comparative biology and taxonomic classification.</title>
        <authorList>
            <person name="Goeker M."/>
        </authorList>
    </citation>
    <scope>NUCLEOTIDE SEQUENCE [LARGE SCALE GENOMIC DNA]</scope>
    <source>
        <strain evidence="3 4">DSM 103426</strain>
    </source>
</reference>
<dbReference type="Gene3D" id="3.90.950.20">
    <property type="entry name" value="CinA-like"/>
    <property type="match status" value="1"/>
</dbReference>
<keyword evidence="5" id="KW-1185">Reference proteome</keyword>
<dbReference type="EMBL" id="SLZV01000022">
    <property type="protein sequence ID" value="TCS65554.1"/>
    <property type="molecule type" value="Genomic_DNA"/>
</dbReference>
<reference evidence="2 5" key="1">
    <citation type="journal article" date="2018" name="Int. J. Syst. Evol. Microbiol.">
        <title>Draft Genome Sequence of Faecalimonas umbilicata JCM 30896T, an Acetate-Producing Bacterium Isolated from Human Feces.</title>
        <authorList>
            <person name="Sakamoto M."/>
            <person name="Ikeyama N."/>
            <person name="Yuki M."/>
            <person name="Ohkuma M."/>
        </authorList>
    </citation>
    <scope>NUCLEOTIDE SEQUENCE [LARGE SCALE GENOMIC DNA]</scope>
    <source>
        <strain evidence="2 5">EGH7</strain>
    </source>
</reference>
<evidence type="ECO:0000259" key="1">
    <source>
        <dbReference type="Pfam" id="PF02464"/>
    </source>
</evidence>
<sequence>MSLEERIVEKLEKRGLYLTTAESCTAGLLAGRIMNVSGASSVYKEGYITYANESKEKLLHVRHETLEQYGAVSTQTAEEMAEGAAKAAGADAALSVTGIAGPLGGTKEKPVGLVYIGCYLCGRTVTKECRFHGTRQENRNASVEEALKLLEKQLEEEPSTK</sequence>
<dbReference type="NCBIfam" id="TIGR00199">
    <property type="entry name" value="PncC_domain"/>
    <property type="match status" value="1"/>
</dbReference>
<gene>
    <name evidence="3" type="ORF">EDD74_12248</name>
    <name evidence="2" type="ORF">FAEUMB_31700</name>
</gene>
<dbReference type="RefSeq" id="WP_116442454.1">
    <property type="nucleotide sequence ID" value="NZ_AP031411.1"/>
</dbReference>
<dbReference type="InterPro" id="IPR008136">
    <property type="entry name" value="CinA_C"/>
</dbReference>
<dbReference type="GeneID" id="97507390"/>
<evidence type="ECO:0000313" key="4">
    <source>
        <dbReference type="Proteomes" id="UP000294613"/>
    </source>
</evidence>
<accession>A0A4R3JHU2</accession>
<evidence type="ECO:0000313" key="3">
    <source>
        <dbReference type="EMBL" id="TCS65554.1"/>
    </source>
</evidence>
<organism evidence="3 4">
    <name type="scientific">Faecalimonas umbilicata</name>
    <dbReference type="NCBI Taxonomy" id="1912855"/>
    <lineage>
        <taxon>Bacteria</taxon>
        <taxon>Bacillati</taxon>
        <taxon>Bacillota</taxon>
        <taxon>Clostridia</taxon>
        <taxon>Lachnospirales</taxon>
        <taxon>Lachnospiraceae</taxon>
        <taxon>Faecalimonas</taxon>
    </lineage>
</organism>